<proteinExistence type="predicted"/>
<protein>
    <submittedName>
        <fullName evidence="2">Uncharacterized protein</fullName>
    </submittedName>
</protein>
<evidence type="ECO:0000313" key="2">
    <source>
        <dbReference type="EMBL" id="CCC92311.1"/>
    </source>
</evidence>
<name>G0USE8_TRYCI</name>
<accession>G0USE8</accession>
<gene>
    <name evidence="2" type="ORF">TCIL3000_8_5330</name>
</gene>
<dbReference type="AlphaFoldDB" id="G0USE8"/>
<feature type="region of interest" description="Disordered" evidence="1">
    <location>
        <begin position="78"/>
        <end position="110"/>
    </location>
</feature>
<sequence>MPYISTPFLVTLNAGERFPLRLVGGSQFPRFTASIHSVVFVRKSAAAPSTTTAVTVSLNVCSDDGGSPDFTIASHNFQGNGSVGLKEGTDRSKEKQRRDGDSAGTTSSQDSFSVVLRAPIRLSSHGPVHALEVKCDPEDVTDNGTTYSVTLHGTQRTVLSKEQVELLRSDAAS</sequence>
<feature type="compositionally biased region" description="Basic and acidic residues" evidence="1">
    <location>
        <begin position="87"/>
        <end position="101"/>
    </location>
</feature>
<dbReference type="EMBL" id="HE575321">
    <property type="protein sequence ID" value="CCC92311.1"/>
    <property type="molecule type" value="Genomic_DNA"/>
</dbReference>
<reference evidence="2" key="1">
    <citation type="journal article" date="2012" name="Proc. Natl. Acad. Sci. U.S.A.">
        <title>Antigenic diversity is generated by distinct evolutionary mechanisms in African trypanosome species.</title>
        <authorList>
            <person name="Jackson A.P."/>
            <person name="Berry A."/>
            <person name="Aslett M."/>
            <person name="Allison H.C."/>
            <person name="Burton P."/>
            <person name="Vavrova-Anderson J."/>
            <person name="Brown R."/>
            <person name="Browne H."/>
            <person name="Corton N."/>
            <person name="Hauser H."/>
            <person name="Gamble J."/>
            <person name="Gilderthorp R."/>
            <person name="Marcello L."/>
            <person name="McQuillan J."/>
            <person name="Otto T.D."/>
            <person name="Quail M.A."/>
            <person name="Sanders M.J."/>
            <person name="van Tonder A."/>
            <person name="Ginger M.L."/>
            <person name="Field M.C."/>
            <person name="Barry J.D."/>
            <person name="Hertz-Fowler C."/>
            <person name="Berriman M."/>
        </authorList>
    </citation>
    <scope>NUCLEOTIDE SEQUENCE</scope>
    <source>
        <strain evidence="2">IL3000</strain>
    </source>
</reference>
<evidence type="ECO:0000256" key="1">
    <source>
        <dbReference type="SAM" id="MobiDB-lite"/>
    </source>
</evidence>
<organism evidence="2">
    <name type="scientific">Trypanosoma congolense (strain IL3000)</name>
    <dbReference type="NCBI Taxonomy" id="1068625"/>
    <lineage>
        <taxon>Eukaryota</taxon>
        <taxon>Discoba</taxon>
        <taxon>Euglenozoa</taxon>
        <taxon>Kinetoplastea</taxon>
        <taxon>Metakinetoplastina</taxon>
        <taxon>Trypanosomatida</taxon>
        <taxon>Trypanosomatidae</taxon>
        <taxon>Trypanosoma</taxon>
        <taxon>Nannomonas</taxon>
    </lineage>
</organism>
<dbReference type="VEuPathDB" id="TriTrypDB:TcIL3000_8_5330"/>